<reference evidence="1 2" key="1">
    <citation type="submission" date="2017-10" db="EMBL/GenBank/DDBJ databases">
        <title>Extensive intraspecific genome diversity in a model arbuscular mycorrhizal fungus.</title>
        <authorList>
            <person name="Chen E.C.H."/>
            <person name="Morin E."/>
            <person name="Baudet D."/>
            <person name="Noel J."/>
            <person name="Ndikumana S."/>
            <person name="Charron P."/>
            <person name="St-Onge C."/>
            <person name="Giorgi J."/>
            <person name="Grigoriev I.V."/>
            <person name="Roux C."/>
            <person name="Martin F.M."/>
            <person name="Corradi N."/>
        </authorList>
    </citation>
    <scope>NUCLEOTIDE SEQUENCE [LARGE SCALE GENOMIC DNA]</scope>
    <source>
        <strain evidence="1 2">A1</strain>
    </source>
</reference>
<reference evidence="1 2" key="2">
    <citation type="submission" date="2017-10" db="EMBL/GenBank/DDBJ databases">
        <title>Genome analyses suggest a sexual origin of heterokaryosis in a supposedly ancient asexual fungus.</title>
        <authorList>
            <person name="Corradi N."/>
            <person name="Sedzielewska K."/>
            <person name="Noel J."/>
            <person name="Charron P."/>
            <person name="Farinelli L."/>
            <person name="Marton T."/>
            <person name="Kruger M."/>
            <person name="Pelin A."/>
            <person name="Brachmann A."/>
            <person name="Corradi N."/>
        </authorList>
    </citation>
    <scope>NUCLEOTIDE SEQUENCE [LARGE SCALE GENOMIC DNA]</scope>
    <source>
        <strain evidence="1 2">A1</strain>
    </source>
</reference>
<protein>
    <submittedName>
        <fullName evidence="1">Uncharacterized protein</fullName>
    </submittedName>
</protein>
<comment type="caution">
    <text evidence="1">The sequence shown here is derived from an EMBL/GenBank/DDBJ whole genome shotgun (WGS) entry which is preliminary data.</text>
</comment>
<proteinExistence type="predicted"/>
<dbReference type="EMBL" id="LLXH01000444">
    <property type="protein sequence ID" value="PKC66707.1"/>
    <property type="molecule type" value="Genomic_DNA"/>
</dbReference>
<dbReference type="Proteomes" id="UP000232688">
    <property type="component" value="Unassembled WGS sequence"/>
</dbReference>
<organism evidence="1 2">
    <name type="scientific">Rhizophagus irregularis</name>
    <dbReference type="NCBI Taxonomy" id="588596"/>
    <lineage>
        <taxon>Eukaryota</taxon>
        <taxon>Fungi</taxon>
        <taxon>Fungi incertae sedis</taxon>
        <taxon>Mucoromycota</taxon>
        <taxon>Glomeromycotina</taxon>
        <taxon>Glomeromycetes</taxon>
        <taxon>Glomerales</taxon>
        <taxon>Glomeraceae</taxon>
        <taxon>Rhizophagus</taxon>
    </lineage>
</organism>
<sequence>MPLNNNNNISSSEDENFLKDFLKEFYRQIIKIDNYTSIENILTEWIQEFFDNNNKNTEKILKLMENHEENENWFSSLIGFFYDNDIGIINNYNLINKDISFKY</sequence>
<dbReference type="VEuPathDB" id="FungiDB:RhiirFUN_017793"/>
<accession>A0A2N0RTS4</accession>
<evidence type="ECO:0000313" key="1">
    <source>
        <dbReference type="EMBL" id="PKC66707.1"/>
    </source>
</evidence>
<evidence type="ECO:0000313" key="2">
    <source>
        <dbReference type="Proteomes" id="UP000232688"/>
    </source>
</evidence>
<dbReference type="VEuPathDB" id="FungiDB:RhiirA1_535416"/>
<dbReference type="AlphaFoldDB" id="A0A2N0RTS4"/>
<name>A0A2N0RTS4_9GLOM</name>
<gene>
    <name evidence="1" type="ORF">RhiirA1_535416</name>
</gene>